<evidence type="ECO:0000313" key="3">
    <source>
        <dbReference type="Proteomes" id="UP000297245"/>
    </source>
</evidence>
<evidence type="ECO:0000313" key="2">
    <source>
        <dbReference type="EMBL" id="THU87227.1"/>
    </source>
</evidence>
<gene>
    <name evidence="2" type="ORF">K435DRAFT_762706</name>
</gene>
<feature type="transmembrane region" description="Helical" evidence="1">
    <location>
        <begin position="601"/>
        <end position="625"/>
    </location>
</feature>
<dbReference type="OrthoDB" id="445301at2759"/>
<dbReference type="PANTHER" id="PTHR13304">
    <property type="entry name" value="GLYCOSYLPHOSPHATIDYLINOSITOL ANCHOR ATTACHMENT 1 PROTEIN"/>
    <property type="match status" value="1"/>
</dbReference>
<feature type="transmembrane region" description="Helical" evidence="1">
    <location>
        <begin position="408"/>
        <end position="427"/>
    </location>
</feature>
<dbReference type="Proteomes" id="UP000297245">
    <property type="component" value="Unassembled WGS sequence"/>
</dbReference>
<proteinExistence type="predicted"/>
<dbReference type="GO" id="GO:0016255">
    <property type="term" value="P:attachment of GPI anchor to protein"/>
    <property type="evidence" value="ECO:0007669"/>
    <property type="project" value="TreeGrafter"/>
</dbReference>
<dbReference type="EMBL" id="ML179458">
    <property type="protein sequence ID" value="THU87227.1"/>
    <property type="molecule type" value="Genomic_DNA"/>
</dbReference>
<organism evidence="2 3">
    <name type="scientific">Dendrothele bispora (strain CBS 962.96)</name>
    <dbReference type="NCBI Taxonomy" id="1314807"/>
    <lineage>
        <taxon>Eukaryota</taxon>
        <taxon>Fungi</taxon>
        <taxon>Dikarya</taxon>
        <taxon>Basidiomycota</taxon>
        <taxon>Agaricomycotina</taxon>
        <taxon>Agaricomycetes</taxon>
        <taxon>Agaricomycetidae</taxon>
        <taxon>Agaricales</taxon>
        <taxon>Agaricales incertae sedis</taxon>
        <taxon>Dendrothele</taxon>
    </lineage>
</organism>
<feature type="transmembrane region" description="Helical" evidence="1">
    <location>
        <begin position="461"/>
        <end position="480"/>
    </location>
</feature>
<dbReference type="Pfam" id="PF04114">
    <property type="entry name" value="Gaa1"/>
    <property type="match status" value="1"/>
</dbReference>
<protein>
    <submittedName>
        <fullName evidence="2">Gaa1-domain-containing protein</fullName>
    </submittedName>
</protein>
<feature type="transmembrane region" description="Helical" evidence="1">
    <location>
        <begin position="545"/>
        <end position="563"/>
    </location>
</feature>
<evidence type="ECO:0000256" key="1">
    <source>
        <dbReference type="SAM" id="Phobius"/>
    </source>
</evidence>
<sequence>MDNNWRIRLRRRFRPEGDPNLVRVRRRKAIVSAFSRRVTFLRLILLLVGYIWMVALPYPQLGRGIYIDENALQPGQVNTYWGWGDVHNSDRYLDDLERLRDSNATSEQRAQYLDTEFRKIGLFSSTQTYQFTSQDINGTNTYAILSSPRAPGVEAMIISASWLSRIDDGNGALNLRGVATVLALAKFLKQYSLWAKDLVFVVSDGYLDGMQAWLSAYHGTIQSNLEAERLEMSSGVVWTALNIDYPGHSFSHLGVFYEGLNGRLPNQDLMNSFHVICSRMGVPVVLYDHLDPRSYPDRRKELDWLPEWLPGALRNDPEVRAYAYNARNVWRHVVHQASGRGSGVHGLFHQFRIDAFTMFALPATGPHGFHALGRVVESTLRTSNNLLERLHASFFFYIMTAPNRFMKIGNFLPSAVLISVAMMFTGLKEWSDSGWTQETLRNAEKSTETQAPGWTRRPRPVLRALCIMISSHLLGVATYLLMNSGWDGQNSIGGMLVLTMACIFAFGVSAVCSKSDRGGAAPIASVLKALNLCFASTIISATTVLNFSLAASLAVFLGIPLSVSSTSKNLPLRASKFSLYLFLSLGWVLKHERLNWNWEIMGVWLLPFLWIVYFPLVLQAGIVCLL</sequence>
<dbReference type="PANTHER" id="PTHR13304:SF0">
    <property type="entry name" value="GLYCOSYLPHOSPHATIDYLINOSITOL ANCHOR ATTACHMENT 1 PROTEIN"/>
    <property type="match status" value="1"/>
</dbReference>
<name>A0A4S8LE52_DENBC</name>
<dbReference type="Gene3D" id="3.40.630.10">
    <property type="entry name" value="Zn peptidases"/>
    <property type="match status" value="1"/>
</dbReference>
<feature type="transmembrane region" description="Helical" evidence="1">
    <location>
        <begin position="570"/>
        <end position="589"/>
    </location>
</feature>
<reference evidence="2 3" key="1">
    <citation type="journal article" date="2019" name="Nat. Ecol. Evol.">
        <title>Megaphylogeny resolves global patterns of mushroom evolution.</title>
        <authorList>
            <person name="Varga T."/>
            <person name="Krizsan K."/>
            <person name="Foldi C."/>
            <person name="Dima B."/>
            <person name="Sanchez-Garcia M."/>
            <person name="Sanchez-Ramirez S."/>
            <person name="Szollosi G.J."/>
            <person name="Szarkandi J.G."/>
            <person name="Papp V."/>
            <person name="Albert L."/>
            <person name="Andreopoulos W."/>
            <person name="Angelini C."/>
            <person name="Antonin V."/>
            <person name="Barry K.W."/>
            <person name="Bougher N.L."/>
            <person name="Buchanan P."/>
            <person name="Buyck B."/>
            <person name="Bense V."/>
            <person name="Catcheside P."/>
            <person name="Chovatia M."/>
            <person name="Cooper J."/>
            <person name="Damon W."/>
            <person name="Desjardin D."/>
            <person name="Finy P."/>
            <person name="Geml J."/>
            <person name="Haridas S."/>
            <person name="Hughes K."/>
            <person name="Justo A."/>
            <person name="Karasinski D."/>
            <person name="Kautmanova I."/>
            <person name="Kiss B."/>
            <person name="Kocsube S."/>
            <person name="Kotiranta H."/>
            <person name="LaButti K.M."/>
            <person name="Lechner B.E."/>
            <person name="Liimatainen K."/>
            <person name="Lipzen A."/>
            <person name="Lukacs Z."/>
            <person name="Mihaltcheva S."/>
            <person name="Morgado L.N."/>
            <person name="Niskanen T."/>
            <person name="Noordeloos M.E."/>
            <person name="Ohm R.A."/>
            <person name="Ortiz-Santana B."/>
            <person name="Ovrebo C."/>
            <person name="Racz N."/>
            <person name="Riley R."/>
            <person name="Savchenko A."/>
            <person name="Shiryaev A."/>
            <person name="Soop K."/>
            <person name="Spirin V."/>
            <person name="Szebenyi C."/>
            <person name="Tomsovsky M."/>
            <person name="Tulloss R.E."/>
            <person name="Uehling J."/>
            <person name="Grigoriev I.V."/>
            <person name="Vagvolgyi C."/>
            <person name="Papp T."/>
            <person name="Martin F.M."/>
            <person name="Miettinen O."/>
            <person name="Hibbett D.S."/>
            <person name="Nagy L.G."/>
        </authorList>
    </citation>
    <scope>NUCLEOTIDE SEQUENCE [LARGE SCALE GENOMIC DNA]</scope>
    <source>
        <strain evidence="2 3">CBS 962.96</strain>
    </source>
</reference>
<dbReference type="GO" id="GO:0042765">
    <property type="term" value="C:GPI-anchor transamidase complex"/>
    <property type="evidence" value="ECO:0007669"/>
    <property type="project" value="InterPro"/>
</dbReference>
<keyword evidence="1" id="KW-0812">Transmembrane</keyword>
<dbReference type="AlphaFoldDB" id="A0A4S8LE52"/>
<keyword evidence="1" id="KW-0472">Membrane</keyword>
<dbReference type="InterPro" id="IPR007246">
    <property type="entry name" value="Gaa1"/>
</dbReference>
<keyword evidence="3" id="KW-1185">Reference proteome</keyword>
<feature type="transmembrane region" description="Helical" evidence="1">
    <location>
        <begin position="492"/>
        <end position="512"/>
    </location>
</feature>
<keyword evidence="1" id="KW-1133">Transmembrane helix</keyword>
<feature type="transmembrane region" description="Helical" evidence="1">
    <location>
        <begin position="40"/>
        <end position="58"/>
    </location>
</feature>
<accession>A0A4S8LE52</accession>